<protein>
    <submittedName>
        <fullName evidence="2">Uncharacterized protein</fullName>
    </submittedName>
</protein>
<feature type="compositionally biased region" description="Basic and acidic residues" evidence="1">
    <location>
        <begin position="60"/>
        <end position="87"/>
    </location>
</feature>
<evidence type="ECO:0000313" key="3">
    <source>
        <dbReference type="Proteomes" id="UP000076727"/>
    </source>
</evidence>
<sequence length="139" mass="14850">MSDAYQTGNYPPPGDSTSSGGYGSANAFSDPAQRGRQDLVNNQSETGLVDQSLNGGPIGREIEDAKQGRDEASRRQFAHEAARDFDRQNGAAGLNPYGQNPDSRDEVGEMLASRFADSREKQFESGALEGNDADVGAYN</sequence>
<reference evidence="2 3" key="1">
    <citation type="journal article" date="2016" name="Mol. Biol. Evol.">
        <title>Comparative Genomics of Early-Diverging Mushroom-Forming Fungi Provides Insights into the Origins of Lignocellulose Decay Capabilities.</title>
        <authorList>
            <person name="Nagy L.G."/>
            <person name="Riley R."/>
            <person name="Tritt A."/>
            <person name="Adam C."/>
            <person name="Daum C."/>
            <person name="Floudas D."/>
            <person name="Sun H."/>
            <person name="Yadav J.S."/>
            <person name="Pangilinan J."/>
            <person name="Larsson K.H."/>
            <person name="Matsuura K."/>
            <person name="Barry K."/>
            <person name="Labutti K."/>
            <person name="Kuo R."/>
            <person name="Ohm R.A."/>
            <person name="Bhattacharya S.S."/>
            <person name="Shirouzu T."/>
            <person name="Yoshinaga Y."/>
            <person name="Martin F.M."/>
            <person name="Grigoriev I.V."/>
            <person name="Hibbett D.S."/>
        </authorList>
    </citation>
    <scope>NUCLEOTIDE SEQUENCE [LARGE SCALE GENOMIC DNA]</scope>
    <source>
        <strain evidence="2 3">L-15889</strain>
    </source>
</reference>
<accession>A0A165MMN9</accession>
<feature type="compositionally biased region" description="Polar residues" evidence="1">
    <location>
        <begin position="39"/>
        <end position="54"/>
    </location>
</feature>
<feature type="compositionally biased region" description="Polar residues" evidence="1">
    <location>
        <begin position="1"/>
        <end position="19"/>
    </location>
</feature>
<evidence type="ECO:0000313" key="2">
    <source>
        <dbReference type="EMBL" id="KZT65889.1"/>
    </source>
</evidence>
<dbReference type="EMBL" id="KV429098">
    <property type="protein sequence ID" value="KZT65889.1"/>
    <property type="molecule type" value="Genomic_DNA"/>
</dbReference>
<dbReference type="Proteomes" id="UP000076727">
    <property type="component" value="Unassembled WGS sequence"/>
</dbReference>
<proteinExistence type="predicted"/>
<dbReference type="AlphaFoldDB" id="A0A165MMN9"/>
<evidence type="ECO:0000256" key="1">
    <source>
        <dbReference type="SAM" id="MobiDB-lite"/>
    </source>
</evidence>
<keyword evidence="3" id="KW-1185">Reference proteome</keyword>
<organism evidence="2 3">
    <name type="scientific">Daedalea quercina L-15889</name>
    <dbReference type="NCBI Taxonomy" id="1314783"/>
    <lineage>
        <taxon>Eukaryota</taxon>
        <taxon>Fungi</taxon>
        <taxon>Dikarya</taxon>
        <taxon>Basidiomycota</taxon>
        <taxon>Agaricomycotina</taxon>
        <taxon>Agaricomycetes</taxon>
        <taxon>Polyporales</taxon>
        <taxon>Fomitopsis</taxon>
    </lineage>
</organism>
<name>A0A165MMN9_9APHY</name>
<dbReference type="OrthoDB" id="3250036at2759"/>
<feature type="region of interest" description="Disordered" evidence="1">
    <location>
        <begin position="1"/>
        <end position="139"/>
    </location>
</feature>
<gene>
    <name evidence="2" type="ORF">DAEQUDRAFT_730932</name>
</gene>